<evidence type="ECO:0000256" key="5">
    <source>
        <dbReference type="ARBA" id="ARBA00023239"/>
    </source>
</evidence>
<proteinExistence type="inferred from homology"/>
<dbReference type="STRING" id="227321.C8V478"/>
<dbReference type="InterPro" id="IPR032466">
    <property type="entry name" value="Metal_Hydrolase"/>
</dbReference>
<dbReference type="AlphaFoldDB" id="C8V478"/>
<reference evidence="11" key="2">
    <citation type="journal article" date="2009" name="Fungal Genet. Biol.">
        <title>The 2008 update of the Aspergillus nidulans genome annotation: a community effort.</title>
        <authorList>
            <person name="Wortman J.R."/>
            <person name="Gilsenan J.M."/>
            <person name="Joardar V."/>
            <person name="Deegan J."/>
            <person name="Clutterbuck J."/>
            <person name="Andersen M.R."/>
            <person name="Archer D."/>
            <person name="Bencina M."/>
            <person name="Braus G."/>
            <person name="Coutinho P."/>
            <person name="von Dohren H."/>
            <person name="Doonan J."/>
            <person name="Driessen A.J."/>
            <person name="Durek P."/>
            <person name="Espeso E."/>
            <person name="Fekete E."/>
            <person name="Flipphi M."/>
            <person name="Estrada C.G."/>
            <person name="Geysens S."/>
            <person name="Goldman G."/>
            <person name="de Groot P.W."/>
            <person name="Hansen K."/>
            <person name="Harris S.D."/>
            <person name="Heinekamp T."/>
            <person name="Helmstaedt K."/>
            <person name="Henrissat B."/>
            <person name="Hofmann G."/>
            <person name="Homan T."/>
            <person name="Horio T."/>
            <person name="Horiuchi H."/>
            <person name="James S."/>
            <person name="Jones M."/>
            <person name="Karaffa L."/>
            <person name="Karanyi Z."/>
            <person name="Kato M."/>
            <person name="Keller N."/>
            <person name="Kelly D.E."/>
            <person name="Kiel J.A."/>
            <person name="Kim J.M."/>
            <person name="van der Klei I.J."/>
            <person name="Klis F.M."/>
            <person name="Kovalchuk A."/>
            <person name="Krasevec N."/>
            <person name="Kubicek C.P."/>
            <person name="Liu B."/>
            <person name="Maccabe A."/>
            <person name="Meyer V."/>
            <person name="Mirabito P."/>
            <person name="Miskei M."/>
            <person name="Mos M."/>
            <person name="Mullins J."/>
            <person name="Nelson D.R."/>
            <person name="Nielsen J."/>
            <person name="Oakley B.R."/>
            <person name="Osmani S.A."/>
            <person name="Pakula T."/>
            <person name="Paszewski A."/>
            <person name="Paulsen I."/>
            <person name="Pilsyk S."/>
            <person name="Pocsi I."/>
            <person name="Punt P.J."/>
            <person name="Ram A.F."/>
            <person name="Ren Q."/>
            <person name="Robellet X."/>
            <person name="Robson G."/>
            <person name="Seiboth B."/>
            <person name="van Solingen P."/>
            <person name="Specht T."/>
            <person name="Sun J."/>
            <person name="Taheri-Talesh N."/>
            <person name="Takeshita N."/>
            <person name="Ussery D."/>
            <person name="vanKuyk P.A."/>
            <person name="Visser H."/>
            <person name="van de Vondervoort P.J."/>
            <person name="de Vries R.P."/>
            <person name="Walton J."/>
            <person name="Xiang X."/>
            <person name="Xiong Y."/>
            <person name="Zeng A.P."/>
            <person name="Brandt B.W."/>
            <person name="Cornell M.J."/>
            <person name="van den Hondel C.A."/>
            <person name="Visser J."/>
            <person name="Oliver S.G."/>
            <person name="Turner G."/>
        </authorList>
    </citation>
    <scope>GENOME REANNOTATION</scope>
    <source>
        <strain evidence="11">FGSC A4 / ATCC 38163 / CBS 112.46 / NRRL 194 / M139</strain>
    </source>
</reference>
<dbReference type="InterPro" id="IPR032465">
    <property type="entry name" value="ACMSD"/>
</dbReference>
<keyword evidence="4" id="KW-0862">Zinc</keyword>
<name>C8V478_EMENI</name>
<accession>C8V478</accession>
<evidence type="ECO:0000256" key="6">
    <source>
        <dbReference type="ARBA" id="ARBA00036832"/>
    </source>
</evidence>
<dbReference type="GO" id="GO:0019748">
    <property type="term" value="P:secondary metabolic process"/>
    <property type="evidence" value="ECO:0000318"/>
    <property type="project" value="GO_Central"/>
</dbReference>
<protein>
    <recommendedName>
        <fullName evidence="7">6-methylsalicylate decarboxylase</fullName>
        <ecNumber evidence="7">4.1.1.52</ecNumber>
    </recommendedName>
</protein>
<dbReference type="GO" id="GO:0046872">
    <property type="term" value="F:metal ion binding"/>
    <property type="evidence" value="ECO:0007669"/>
    <property type="project" value="UniProtKB-KW"/>
</dbReference>
<keyword evidence="5 8" id="KW-0456">Lyase</keyword>
<dbReference type="GO" id="GO:0005737">
    <property type="term" value="C:cytoplasm"/>
    <property type="evidence" value="ECO:0000318"/>
    <property type="project" value="GO_Central"/>
</dbReference>
<evidence type="ECO:0000259" key="9">
    <source>
        <dbReference type="Pfam" id="PF04909"/>
    </source>
</evidence>
<dbReference type="HOGENOM" id="CLU_039329_2_0_1"/>
<gene>
    <name evidence="10" type="ORF">ANIA_03601</name>
</gene>
<comment type="catalytic activity">
    <reaction evidence="6">
        <text>6-methylsalicylate + H(+) = 3-methylphenol + CO2</text>
        <dbReference type="Rhea" id="RHEA:23112"/>
        <dbReference type="ChEBI" id="CHEBI:15378"/>
        <dbReference type="ChEBI" id="CHEBI:16526"/>
        <dbReference type="ChEBI" id="CHEBI:17231"/>
        <dbReference type="ChEBI" id="CHEBI:36658"/>
        <dbReference type="EC" id="4.1.1.52"/>
    </reaction>
    <physiologicalReaction direction="left-to-right" evidence="6">
        <dbReference type="Rhea" id="RHEA:23113"/>
    </physiologicalReaction>
</comment>
<dbReference type="OMA" id="IILSHMG"/>
<evidence type="ECO:0000256" key="4">
    <source>
        <dbReference type="ARBA" id="ARBA00022833"/>
    </source>
</evidence>
<evidence type="ECO:0000313" key="11">
    <source>
        <dbReference type="Proteomes" id="UP000000560"/>
    </source>
</evidence>
<dbReference type="RefSeq" id="XP_661205.2">
    <property type="nucleotide sequence ID" value="XM_656113.2"/>
</dbReference>
<dbReference type="VEuPathDB" id="FungiDB:AN3601"/>
<dbReference type="PANTHER" id="PTHR21240:SF29">
    <property type="entry name" value="AMIDOHYDROLASE-RELATED DOMAIN-CONTAINING PROTEIN"/>
    <property type="match status" value="1"/>
</dbReference>
<feature type="domain" description="Amidohydrolase-related" evidence="9">
    <location>
        <begin position="119"/>
        <end position="342"/>
    </location>
</feature>
<dbReference type="InterPro" id="IPR006680">
    <property type="entry name" value="Amidohydro-rel"/>
</dbReference>
<dbReference type="GO" id="GO:0005829">
    <property type="term" value="C:cytosol"/>
    <property type="evidence" value="ECO:0000318"/>
    <property type="project" value="GO_Central"/>
</dbReference>
<dbReference type="OrthoDB" id="2832284at2759"/>
<keyword evidence="2" id="KW-0479">Metal-binding</keyword>
<dbReference type="eggNOG" id="ENOG502S3X1">
    <property type="taxonomic scope" value="Eukaryota"/>
</dbReference>
<evidence type="ECO:0000256" key="3">
    <source>
        <dbReference type="ARBA" id="ARBA00022793"/>
    </source>
</evidence>
<organism evidence="10 11">
    <name type="scientific">Emericella nidulans (strain FGSC A4 / ATCC 38163 / CBS 112.46 / NRRL 194 / M139)</name>
    <name type="common">Aspergillus nidulans</name>
    <dbReference type="NCBI Taxonomy" id="227321"/>
    <lineage>
        <taxon>Eukaryota</taxon>
        <taxon>Fungi</taxon>
        <taxon>Dikarya</taxon>
        <taxon>Ascomycota</taxon>
        <taxon>Pezizomycotina</taxon>
        <taxon>Eurotiomycetes</taxon>
        <taxon>Eurotiomycetidae</taxon>
        <taxon>Eurotiales</taxon>
        <taxon>Aspergillaceae</taxon>
        <taxon>Aspergillus</taxon>
        <taxon>Aspergillus subgen. Nidulantes</taxon>
    </lineage>
</organism>
<dbReference type="EC" id="4.1.1.52" evidence="7"/>
<dbReference type="PANTHER" id="PTHR21240">
    <property type="entry name" value="2-AMINO-3-CARBOXYLMUCONATE-6-SEMIALDEHYDE DECARBOXYLASE"/>
    <property type="match status" value="1"/>
</dbReference>
<dbReference type="Gene3D" id="3.20.20.140">
    <property type="entry name" value="Metal-dependent hydrolases"/>
    <property type="match status" value="1"/>
</dbReference>
<evidence type="ECO:0000256" key="1">
    <source>
        <dbReference type="ARBA" id="ARBA00005871"/>
    </source>
</evidence>
<keyword evidence="11" id="KW-1185">Reference proteome</keyword>
<sequence length="367" mass="41061">MKSVYSNHSEHLKPLSRGQVRVLYQRRREDPEYALIRPLKLESSSIRVLINRDMALLKIDTHQHVMPPAVKKAIQKNPGLAQGMKAPDWVLERTLEFMASNDIGTSILSCPFPLTVVCQDAAETAALAREANEYLASIRDRHPTQFGFFASLPSAEDTARCIDEIRYALDRLKADGVVLFTSYNDKYLGHPDFEPVWRELDSRTAVVFTHPTMEDIKKSIDEPFTIPRVLMDWSHETTRTAVHLILTNTIRRCAGNCRIILSHGGGTLPFVAGRIADMGLQTHISGKSADEFLADARLFYFDLALVGHAMPLQLVMDFASDGHVLYGTDYPAVKDGDVAQQWMAVGDKPLIAATRMAAQTLFPRLAE</sequence>
<evidence type="ECO:0000256" key="2">
    <source>
        <dbReference type="ARBA" id="ARBA00022723"/>
    </source>
</evidence>
<evidence type="ECO:0000256" key="8">
    <source>
        <dbReference type="RuleBase" id="RU366045"/>
    </source>
</evidence>
<dbReference type="CDD" id="cd01292">
    <property type="entry name" value="metallo-dependent_hydrolases"/>
    <property type="match status" value="1"/>
</dbReference>
<evidence type="ECO:0000313" key="10">
    <source>
        <dbReference type="EMBL" id="CBF75802.1"/>
    </source>
</evidence>
<comment type="similarity">
    <text evidence="1">Belongs to the metallo-dependent hydrolases superfamily. ACMSD family.</text>
</comment>
<dbReference type="Pfam" id="PF04909">
    <property type="entry name" value="Amidohydro_2"/>
    <property type="match status" value="1"/>
</dbReference>
<evidence type="ECO:0000256" key="7">
    <source>
        <dbReference type="ARBA" id="ARBA00038889"/>
    </source>
</evidence>
<reference evidence="11" key="1">
    <citation type="journal article" date="2005" name="Nature">
        <title>Sequencing of Aspergillus nidulans and comparative analysis with A. fumigatus and A. oryzae.</title>
        <authorList>
            <person name="Galagan J.E."/>
            <person name="Calvo S.E."/>
            <person name="Cuomo C."/>
            <person name="Ma L.J."/>
            <person name="Wortman J.R."/>
            <person name="Batzoglou S."/>
            <person name="Lee S.I."/>
            <person name="Basturkmen M."/>
            <person name="Spevak C.C."/>
            <person name="Clutterbuck J."/>
            <person name="Kapitonov V."/>
            <person name="Jurka J."/>
            <person name="Scazzocchio C."/>
            <person name="Farman M."/>
            <person name="Butler J."/>
            <person name="Purcell S."/>
            <person name="Harris S."/>
            <person name="Braus G.H."/>
            <person name="Draht O."/>
            <person name="Busch S."/>
            <person name="D'Enfert C."/>
            <person name="Bouchier C."/>
            <person name="Goldman G.H."/>
            <person name="Bell-Pedersen D."/>
            <person name="Griffiths-Jones S."/>
            <person name="Doonan J.H."/>
            <person name="Yu J."/>
            <person name="Vienken K."/>
            <person name="Pain A."/>
            <person name="Freitag M."/>
            <person name="Selker E.U."/>
            <person name="Archer D.B."/>
            <person name="Penalva M.A."/>
            <person name="Oakley B.R."/>
            <person name="Momany M."/>
            <person name="Tanaka T."/>
            <person name="Kumagai T."/>
            <person name="Asai K."/>
            <person name="Machida M."/>
            <person name="Nierman W.C."/>
            <person name="Denning D.W."/>
            <person name="Caddick M."/>
            <person name="Hynes M."/>
            <person name="Paoletti M."/>
            <person name="Fischer R."/>
            <person name="Miller B."/>
            <person name="Dyer P."/>
            <person name="Sachs M.S."/>
            <person name="Osmani S.A."/>
            <person name="Birren B.W."/>
        </authorList>
    </citation>
    <scope>NUCLEOTIDE SEQUENCE [LARGE SCALE GENOMIC DNA]</scope>
    <source>
        <strain evidence="11">FGSC A4 / ATCC 38163 / CBS 112.46 / NRRL 194 / M139</strain>
    </source>
</reference>
<dbReference type="SUPFAM" id="SSF51556">
    <property type="entry name" value="Metallo-dependent hydrolases"/>
    <property type="match status" value="1"/>
</dbReference>
<dbReference type="InParanoid" id="C8V478"/>
<dbReference type="EMBL" id="BN001302">
    <property type="protein sequence ID" value="CBF75802.1"/>
    <property type="molecule type" value="Genomic_DNA"/>
</dbReference>
<dbReference type="GO" id="GO:0016787">
    <property type="term" value="F:hydrolase activity"/>
    <property type="evidence" value="ECO:0007669"/>
    <property type="project" value="InterPro"/>
</dbReference>
<dbReference type="GO" id="GO:0047596">
    <property type="term" value="F:6-methylsalicylate decarboxylase activity"/>
    <property type="evidence" value="ECO:0007669"/>
    <property type="project" value="UniProtKB-EC"/>
</dbReference>
<keyword evidence="3 8" id="KW-0210">Decarboxylase</keyword>
<dbReference type="GeneID" id="2873024"/>
<dbReference type="KEGG" id="ani:ANIA_03601"/>
<dbReference type="Proteomes" id="UP000000560">
    <property type="component" value="Chromosome II"/>
</dbReference>